<feature type="compositionally biased region" description="Low complexity" evidence="1">
    <location>
        <begin position="48"/>
        <end position="67"/>
    </location>
</feature>
<feature type="compositionally biased region" description="Polar residues" evidence="1">
    <location>
        <begin position="37"/>
        <end position="47"/>
    </location>
</feature>
<evidence type="ECO:0008006" key="5">
    <source>
        <dbReference type="Google" id="ProtNLM"/>
    </source>
</evidence>
<evidence type="ECO:0000256" key="2">
    <source>
        <dbReference type="SAM" id="Phobius"/>
    </source>
</evidence>
<keyword evidence="2" id="KW-0472">Membrane</keyword>
<sequence length="83" mass="9004">MEMIWPLVIVGTGVMFGIKWGLILAGLLWLYNKNSQDASLSNQNAPPSEQSSSGSSRDNSRNSSNKSQTGFKGIRDVRGDGMN</sequence>
<keyword evidence="4" id="KW-1185">Reference proteome</keyword>
<dbReference type="AlphaFoldDB" id="A0AAU9K3S1"/>
<evidence type="ECO:0000313" key="3">
    <source>
        <dbReference type="EMBL" id="CAG9333168.1"/>
    </source>
</evidence>
<feature type="compositionally biased region" description="Basic and acidic residues" evidence="1">
    <location>
        <begin position="73"/>
        <end position="83"/>
    </location>
</feature>
<accession>A0AAU9K3S1</accession>
<reference evidence="3" key="1">
    <citation type="submission" date="2021-09" db="EMBL/GenBank/DDBJ databases">
        <authorList>
            <consortium name="AG Swart"/>
            <person name="Singh M."/>
            <person name="Singh A."/>
            <person name="Seah K."/>
            <person name="Emmerich C."/>
        </authorList>
    </citation>
    <scope>NUCLEOTIDE SEQUENCE</scope>
    <source>
        <strain evidence="3">ATCC30299</strain>
    </source>
</reference>
<gene>
    <name evidence="3" type="ORF">BSTOLATCC_MIC57987</name>
</gene>
<keyword evidence="2" id="KW-0812">Transmembrane</keyword>
<evidence type="ECO:0000256" key="1">
    <source>
        <dbReference type="SAM" id="MobiDB-lite"/>
    </source>
</evidence>
<proteinExistence type="predicted"/>
<protein>
    <recommendedName>
        <fullName evidence="5">ATP synthase F0 subunit 8</fullName>
    </recommendedName>
</protein>
<evidence type="ECO:0000313" key="4">
    <source>
        <dbReference type="Proteomes" id="UP001162131"/>
    </source>
</evidence>
<feature type="region of interest" description="Disordered" evidence="1">
    <location>
        <begin position="37"/>
        <end position="83"/>
    </location>
</feature>
<feature type="transmembrane region" description="Helical" evidence="2">
    <location>
        <begin position="6"/>
        <end position="31"/>
    </location>
</feature>
<dbReference type="EMBL" id="CAJZBQ010000056">
    <property type="protein sequence ID" value="CAG9333168.1"/>
    <property type="molecule type" value="Genomic_DNA"/>
</dbReference>
<keyword evidence="2" id="KW-1133">Transmembrane helix</keyword>
<comment type="caution">
    <text evidence="3">The sequence shown here is derived from an EMBL/GenBank/DDBJ whole genome shotgun (WGS) entry which is preliminary data.</text>
</comment>
<organism evidence="3 4">
    <name type="scientific">Blepharisma stoltei</name>
    <dbReference type="NCBI Taxonomy" id="1481888"/>
    <lineage>
        <taxon>Eukaryota</taxon>
        <taxon>Sar</taxon>
        <taxon>Alveolata</taxon>
        <taxon>Ciliophora</taxon>
        <taxon>Postciliodesmatophora</taxon>
        <taxon>Heterotrichea</taxon>
        <taxon>Heterotrichida</taxon>
        <taxon>Blepharismidae</taxon>
        <taxon>Blepharisma</taxon>
    </lineage>
</organism>
<dbReference type="Proteomes" id="UP001162131">
    <property type="component" value="Unassembled WGS sequence"/>
</dbReference>
<name>A0AAU9K3S1_9CILI</name>